<feature type="domain" description="Prolamin-like" evidence="11">
    <location>
        <begin position="47"/>
        <end position="110"/>
    </location>
</feature>
<comment type="similarity">
    <text evidence="8">Belongs to the plant egg cell-secreted peptide family.</text>
</comment>
<evidence type="ECO:0000313" key="13">
    <source>
        <dbReference type="Proteomes" id="UP001188597"/>
    </source>
</evidence>
<dbReference type="InterPro" id="IPR008502">
    <property type="entry name" value="Prolamin-like"/>
</dbReference>
<dbReference type="Proteomes" id="UP001188597">
    <property type="component" value="Unassembled WGS sequence"/>
</dbReference>
<feature type="chain" id="PRO_5041684354" description="Prolamin-like domain-containing protein" evidence="10">
    <location>
        <begin position="22"/>
        <end position="132"/>
    </location>
</feature>
<keyword evidence="6" id="KW-0968">Cytoplasmic vesicle</keyword>
<evidence type="ECO:0000256" key="3">
    <source>
        <dbReference type="ARBA" id="ARBA00022525"/>
    </source>
</evidence>
<sequence length="132" mass="14294">MTAIKLLLTLAFSWLIFTVNATRGDGIKPGQNIAARLEGEGGGGITECWSALLELKSCTDEIILFFINGESYLGMGCCRAIRTITHYCWPSMLTSLGYTAEEGDILSDYCGGSAPPQPDVEESVQSPVRLRI</sequence>
<protein>
    <recommendedName>
        <fullName evidence="11">Prolamin-like domain-containing protein</fullName>
    </recommendedName>
</protein>
<keyword evidence="13" id="KW-1185">Reference proteome</keyword>
<evidence type="ECO:0000256" key="6">
    <source>
        <dbReference type="ARBA" id="ARBA00023329"/>
    </source>
</evidence>
<dbReference type="EMBL" id="JAVXUP010000001">
    <property type="protein sequence ID" value="KAK3043891.1"/>
    <property type="molecule type" value="Genomic_DNA"/>
</dbReference>
<dbReference type="InterPro" id="IPR044711">
    <property type="entry name" value="EC11-15"/>
</dbReference>
<feature type="signal peptide" evidence="10">
    <location>
        <begin position="1"/>
        <end position="21"/>
    </location>
</feature>
<evidence type="ECO:0000256" key="2">
    <source>
        <dbReference type="ARBA" id="ARBA00004613"/>
    </source>
</evidence>
<evidence type="ECO:0000256" key="10">
    <source>
        <dbReference type="SAM" id="SignalP"/>
    </source>
</evidence>
<gene>
    <name evidence="12" type="ORF">RJ639_000590</name>
</gene>
<dbReference type="GO" id="GO:0080155">
    <property type="term" value="P:regulation of double fertilization forming a zygote and endosperm"/>
    <property type="evidence" value="ECO:0007669"/>
    <property type="project" value="UniProtKB-ARBA"/>
</dbReference>
<keyword evidence="3" id="KW-0964">Secreted</keyword>
<evidence type="ECO:0000259" key="11">
    <source>
        <dbReference type="Pfam" id="PF05617"/>
    </source>
</evidence>
<dbReference type="AlphaFoldDB" id="A0AA89BU72"/>
<evidence type="ECO:0000256" key="5">
    <source>
        <dbReference type="ARBA" id="ARBA00023279"/>
    </source>
</evidence>
<organism evidence="12 13">
    <name type="scientific">Escallonia herrerae</name>
    <dbReference type="NCBI Taxonomy" id="1293975"/>
    <lineage>
        <taxon>Eukaryota</taxon>
        <taxon>Viridiplantae</taxon>
        <taxon>Streptophyta</taxon>
        <taxon>Embryophyta</taxon>
        <taxon>Tracheophyta</taxon>
        <taxon>Spermatophyta</taxon>
        <taxon>Magnoliopsida</taxon>
        <taxon>eudicotyledons</taxon>
        <taxon>Gunneridae</taxon>
        <taxon>Pentapetalae</taxon>
        <taxon>asterids</taxon>
        <taxon>campanulids</taxon>
        <taxon>Escalloniales</taxon>
        <taxon>Escalloniaceae</taxon>
        <taxon>Escallonia</taxon>
    </lineage>
</organism>
<evidence type="ECO:0000313" key="12">
    <source>
        <dbReference type="EMBL" id="KAK3043891.1"/>
    </source>
</evidence>
<evidence type="ECO:0000256" key="9">
    <source>
        <dbReference type="SAM" id="MobiDB-lite"/>
    </source>
</evidence>
<dbReference type="PANTHER" id="PTHR35293">
    <property type="entry name" value="EGG CELL-SECRETED PROTEIN 1.5"/>
    <property type="match status" value="1"/>
</dbReference>
<comment type="subcellular location">
    <subcellularLocation>
        <location evidence="1">Cytoplasmic vesicle</location>
    </subcellularLocation>
    <subcellularLocation>
        <location evidence="2">Secreted</location>
    </subcellularLocation>
</comment>
<evidence type="ECO:0000256" key="7">
    <source>
        <dbReference type="ARBA" id="ARBA00034457"/>
    </source>
</evidence>
<comment type="function">
    <text evidence="7">Involved in the regulation of gamete interactions during the double fertilization and to prevent multiple-pollen tube attraction; mediates the redistribution of the gamete fusogen HAP2/GCS1 to the cell surface after secretion upon sperm arrival.</text>
</comment>
<dbReference type="PANTHER" id="PTHR35293:SF9">
    <property type="entry name" value="EGG CELL-SECRETED PROTEIN 1.4-LIKE"/>
    <property type="match status" value="1"/>
</dbReference>
<dbReference type="Pfam" id="PF05617">
    <property type="entry name" value="Prolamin_like"/>
    <property type="match status" value="1"/>
</dbReference>
<evidence type="ECO:0000256" key="8">
    <source>
        <dbReference type="ARBA" id="ARBA00034484"/>
    </source>
</evidence>
<evidence type="ECO:0000256" key="4">
    <source>
        <dbReference type="ARBA" id="ARBA00022729"/>
    </source>
</evidence>
<dbReference type="GO" id="GO:0031410">
    <property type="term" value="C:cytoplasmic vesicle"/>
    <property type="evidence" value="ECO:0007669"/>
    <property type="project" value="UniProtKB-SubCell"/>
</dbReference>
<accession>A0AA89BU72</accession>
<dbReference type="GO" id="GO:0005576">
    <property type="term" value="C:extracellular region"/>
    <property type="evidence" value="ECO:0007669"/>
    <property type="project" value="UniProtKB-SubCell"/>
</dbReference>
<dbReference type="GO" id="GO:0009567">
    <property type="term" value="P:double fertilization forming a zygote and endosperm"/>
    <property type="evidence" value="ECO:0007669"/>
    <property type="project" value="InterPro"/>
</dbReference>
<reference evidence="12" key="1">
    <citation type="submission" date="2022-12" db="EMBL/GenBank/DDBJ databases">
        <title>Draft genome assemblies for two species of Escallonia (Escalloniales).</title>
        <authorList>
            <person name="Chanderbali A."/>
            <person name="Dervinis C."/>
            <person name="Anghel I."/>
            <person name="Soltis D."/>
            <person name="Soltis P."/>
            <person name="Zapata F."/>
        </authorList>
    </citation>
    <scope>NUCLEOTIDE SEQUENCE</scope>
    <source>
        <strain evidence="12">UCBG64.0493</strain>
        <tissue evidence="12">Leaf</tissue>
    </source>
</reference>
<comment type="caution">
    <text evidence="12">The sequence shown here is derived from an EMBL/GenBank/DDBJ whole genome shotgun (WGS) entry which is preliminary data.</text>
</comment>
<dbReference type="GO" id="GO:2000008">
    <property type="term" value="P:regulation of protein localization to cell surface"/>
    <property type="evidence" value="ECO:0007669"/>
    <property type="project" value="UniProtKB-ARBA"/>
</dbReference>
<name>A0AA89BU72_9ASTE</name>
<keyword evidence="5" id="KW-0278">Fertilization</keyword>
<proteinExistence type="inferred from homology"/>
<keyword evidence="4 10" id="KW-0732">Signal</keyword>
<evidence type="ECO:0000256" key="1">
    <source>
        <dbReference type="ARBA" id="ARBA00004541"/>
    </source>
</evidence>
<feature type="region of interest" description="Disordered" evidence="9">
    <location>
        <begin position="112"/>
        <end position="132"/>
    </location>
</feature>